<dbReference type="Pfam" id="PF00654">
    <property type="entry name" value="Voltage_CLC"/>
    <property type="match status" value="1"/>
</dbReference>
<keyword evidence="5" id="KW-0406">Ion transport</keyword>
<organism evidence="11 12">
    <name type="scientific">Flavobacterium terrigena</name>
    <dbReference type="NCBI Taxonomy" id="402734"/>
    <lineage>
        <taxon>Bacteria</taxon>
        <taxon>Pseudomonadati</taxon>
        <taxon>Bacteroidota</taxon>
        <taxon>Flavobacteriia</taxon>
        <taxon>Flavobacteriales</taxon>
        <taxon>Flavobacteriaceae</taxon>
        <taxon>Flavobacterium</taxon>
    </lineage>
</organism>
<feature type="transmembrane region" description="Helical" evidence="10">
    <location>
        <begin position="327"/>
        <end position="350"/>
    </location>
</feature>
<dbReference type="GO" id="GO:0005254">
    <property type="term" value="F:chloride channel activity"/>
    <property type="evidence" value="ECO:0007669"/>
    <property type="project" value="UniProtKB-KW"/>
</dbReference>
<evidence type="ECO:0000313" key="12">
    <source>
        <dbReference type="Proteomes" id="UP000199702"/>
    </source>
</evidence>
<dbReference type="InterPro" id="IPR001807">
    <property type="entry name" value="ClC"/>
</dbReference>
<keyword evidence="9" id="KW-0407">Ion channel</keyword>
<dbReference type="PANTHER" id="PTHR43427:SF6">
    <property type="entry name" value="CHLORIDE CHANNEL PROTEIN CLC-E"/>
    <property type="match status" value="1"/>
</dbReference>
<keyword evidence="4 10" id="KW-1133">Transmembrane helix</keyword>
<dbReference type="OrthoDB" id="9812438at2"/>
<dbReference type="Gene3D" id="1.10.3080.10">
    <property type="entry name" value="Clc chloride channel"/>
    <property type="match status" value="1"/>
</dbReference>
<feature type="transmembrane region" description="Helical" evidence="10">
    <location>
        <begin position="389"/>
        <end position="410"/>
    </location>
</feature>
<keyword evidence="6 10" id="KW-0472">Membrane</keyword>
<dbReference type="CDD" id="cd00400">
    <property type="entry name" value="Voltage_gated_ClC"/>
    <property type="match status" value="1"/>
</dbReference>
<dbReference type="Proteomes" id="UP000199702">
    <property type="component" value="Unassembled WGS sequence"/>
</dbReference>
<evidence type="ECO:0000256" key="1">
    <source>
        <dbReference type="ARBA" id="ARBA00004141"/>
    </source>
</evidence>
<evidence type="ECO:0000256" key="7">
    <source>
        <dbReference type="ARBA" id="ARBA00023173"/>
    </source>
</evidence>
<evidence type="ECO:0000256" key="2">
    <source>
        <dbReference type="ARBA" id="ARBA00022448"/>
    </source>
</evidence>
<feature type="transmembrane region" description="Helical" evidence="10">
    <location>
        <begin position="185"/>
        <end position="204"/>
    </location>
</feature>
<feature type="transmembrane region" description="Helical" evidence="10">
    <location>
        <begin position="107"/>
        <end position="131"/>
    </location>
</feature>
<evidence type="ECO:0000256" key="5">
    <source>
        <dbReference type="ARBA" id="ARBA00023065"/>
    </source>
</evidence>
<dbReference type="GO" id="GO:0034707">
    <property type="term" value="C:chloride channel complex"/>
    <property type="evidence" value="ECO:0007669"/>
    <property type="project" value="UniProtKB-KW"/>
</dbReference>
<keyword evidence="8" id="KW-0868">Chloride</keyword>
<dbReference type="InterPro" id="IPR050368">
    <property type="entry name" value="ClC-type_chloride_channel"/>
</dbReference>
<feature type="transmembrane region" description="Helical" evidence="10">
    <location>
        <begin position="55"/>
        <end position="72"/>
    </location>
</feature>
<dbReference type="RefSeq" id="WP_091312428.1">
    <property type="nucleotide sequence ID" value="NZ_CBCSJU010000004.1"/>
</dbReference>
<evidence type="ECO:0000256" key="9">
    <source>
        <dbReference type="ARBA" id="ARBA00023303"/>
    </source>
</evidence>
<keyword evidence="3 10" id="KW-0812">Transmembrane</keyword>
<dbReference type="InterPro" id="IPR014743">
    <property type="entry name" value="Cl-channel_core"/>
</dbReference>
<evidence type="ECO:0000256" key="6">
    <source>
        <dbReference type="ARBA" id="ARBA00023136"/>
    </source>
</evidence>
<feature type="transmembrane region" description="Helical" evidence="10">
    <location>
        <begin position="151"/>
        <end position="173"/>
    </location>
</feature>
<evidence type="ECO:0000256" key="10">
    <source>
        <dbReference type="SAM" id="Phobius"/>
    </source>
</evidence>
<protein>
    <submittedName>
        <fullName evidence="11">Chloride channel protein, CIC family</fullName>
    </submittedName>
</protein>
<evidence type="ECO:0000256" key="3">
    <source>
        <dbReference type="ARBA" id="ARBA00022692"/>
    </source>
</evidence>
<proteinExistence type="predicted"/>
<dbReference type="AlphaFoldDB" id="A0A1H6UP23"/>
<feature type="transmembrane region" description="Helical" evidence="10">
    <location>
        <begin position="356"/>
        <end position="382"/>
    </location>
</feature>
<reference evidence="12" key="1">
    <citation type="submission" date="2016-10" db="EMBL/GenBank/DDBJ databases">
        <authorList>
            <person name="Varghese N."/>
            <person name="Submissions S."/>
        </authorList>
    </citation>
    <scope>NUCLEOTIDE SEQUENCE [LARGE SCALE GENOMIC DNA]</scope>
    <source>
        <strain evidence="12">DSM 17934</strain>
    </source>
</reference>
<gene>
    <name evidence="11" type="ORF">SAMN05660918_1985</name>
</gene>
<keyword evidence="12" id="KW-1185">Reference proteome</keyword>
<comment type="subcellular location">
    <subcellularLocation>
        <location evidence="1">Membrane</location>
        <topology evidence="1">Multi-pass membrane protein</topology>
    </subcellularLocation>
</comment>
<dbReference type="SUPFAM" id="SSF81340">
    <property type="entry name" value="Clc chloride channel"/>
    <property type="match status" value="1"/>
</dbReference>
<dbReference type="PANTHER" id="PTHR43427">
    <property type="entry name" value="CHLORIDE CHANNEL PROTEIN CLC-E"/>
    <property type="match status" value="1"/>
</dbReference>
<name>A0A1H6UP23_9FLAO</name>
<evidence type="ECO:0000313" key="11">
    <source>
        <dbReference type="EMBL" id="SEI94011.1"/>
    </source>
</evidence>
<feature type="transmembrane region" description="Helical" evidence="10">
    <location>
        <begin position="17"/>
        <end position="35"/>
    </location>
</feature>
<feature type="transmembrane region" description="Helical" evidence="10">
    <location>
        <begin position="260"/>
        <end position="278"/>
    </location>
</feature>
<accession>A0A1H6UP23</accession>
<feature type="transmembrane region" description="Helical" evidence="10">
    <location>
        <begin position="298"/>
        <end position="320"/>
    </location>
</feature>
<evidence type="ECO:0000256" key="8">
    <source>
        <dbReference type="ARBA" id="ARBA00023214"/>
    </source>
</evidence>
<dbReference type="EMBL" id="FNYA01000004">
    <property type="protein sequence ID" value="SEI94011.1"/>
    <property type="molecule type" value="Genomic_DNA"/>
</dbReference>
<dbReference type="STRING" id="402734.SAMN05660918_1985"/>
<keyword evidence="7" id="KW-0869">Chloride channel</keyword>
<feature type="transmembrane region" description="Helical" evidence="10">
    <location>
        <begin position="216"/>
        <end position="239"/>
    </location>
</feature>
<sequence length="424" mass="46888">MSLNIKITPQFKVIQKLVLVSILIGFLASFLAVSLKRITEHYEDIFFLKAVELNFLYFLFPLFGLTIIYFLRKYLFKNKENKGIKEIFECTESPNKNLPVYKIPSHFINGFFTVIFGGSTGIEVSTVVSSATIGSVAQRKANFLHEYKTELICAGIAAGITALFCSPIAGILFSVEVISRKVNRTLLFTNFIAVFVASLLVYVLDEPTLFAIKISTWHIHAIPYFAILGVLAGINSVFLTKSVLFFKSQFIKIEKNQNKVLIGTVIIGAAILLLPILYGDSYHGVKEILSHPNSNFSLKFFLSIFGILLLKPVITAITLASGGDGGVFAPSIVIGAFLGFFVATFLNTFFNANVLPINFIIIGMAALLSASIHAPFTSLFLVCSIVNDYTLFVPILLVCLISKYTAKYIFPHTVYSYNLNPIKA</sequence>
<evidence type="ECO:0000256" key="4">
    <source>
        <dbReference type="ARBA" id="ARBA00022989"/>
    </source>
</evidence>
<keyword evidence="2" id="KW-0813">Transport</keyword>
<dbReference type="PRINTS" id="PR00762">
    <property type="entry name" value="CLCHANNEL"/>
</dbReference>